<evidence type="ECO:0000259" key="2">
    <source>
        <dbReference type="PROSITE" id="PS50828"/>
    </source>
</evidence>
<feature type="compositionally biased region" description="Pro residues" evidence="1">
    <location>
        <begin position="58"/>
        <end position="77"/>
    </location>
</feature>
<feature type="region of interest" description="Disordered" evidence="1">
    <location>
        <begin position="20"/>
        <end position="87"/>
    </location>
</feature>
<dbReference type="PANTHER" id="PTHR35562:SF2">
    <property type="entry name" value="DNA ENDONUCLEASE SMRA-RELATED"/>
    <property type="match status" value="1"/>
</dbReference>
<proteinExistence type="predicted"/>
<dbReference type="Pfam" id="PF01713">
    <property type="entry name" value="Smr"/>
    <property type="match status" value="1"/>
</dbReference>
<evidence type="ECO:0000256" key="1">
    <source>
        <dbReference type="SAM" id="MobiDB-lite"/>
    </source>
</evidence>
<dbReference type="SMART" id="SM00463">
    <property type="entry name" value="SMR"/>
    <property type="match status" value="1"/>
</dbReference>
<feature type="compositionally biased region" description="Low complexity" evidence="1">
    <location>
        <begin position="44"/>
        <end position="57"/>
    </location>
</feature>
<dbReference type="Gene3D" id="3.30.1370.110">
    <property type="match status" value="1"/>
</dbReference>
<dbReference type="SUPFAM" id="SSF160443">
    <property type="entry name" value="SMR domain-like"/>
    <property type="match status" value="1"/>
</dbReference>
<dbReference type="AlphaFoldDB" id="A0A258CTA4"/>
<evidence type="ECO:0000313" key="3">
    <source>
        <dbReference type="EMBL" id="OYW98717.1"/>
    </source>
</evidence>
<gene>
    <name evidence="3" type="ORF">B7Z12_19320</name>
</gene>
<reference evidence="3 4" key="1">
    <citation type="submission" date="2017-03" db="EMBL/GenBank/DDBJ databases">
        <title>Lifting the veil on microbial sulfur biogeochemistry in mining wastewaters.</title>
        <authorList>
            <person name="Kantor R.S."/>
            <person name="Colenbrander Nelson T."/>
            <person name="Marshall S."/>
            <person name="Bennett D."/>
            <person name="Apte S."/>
            <person name="Camacho D."/>
            <person name="Thomas B.C."/>
            <person name="Warren L.A."/>
            <person name="Banfield J.F."/>
        </authorList>
    </citation>
    <scope>NUCLEOTIDE SEQUENCE [LARGE SCALE GENOMIC DNA]</scope>
    <source>
        <strain evidence="3">32-67-7</strain>
    </source>
</reference>
<accession>A0A258CTA4</accession>
<dbReference type="EMBL" id="NCDQ01000474">
    <property type="protein sequence ID" value="OYW98717.1"/>
    <property type="molecule type" value="Genomic_DNA"/>
</dbReference>
<dbReference type="Proteomes" id="UP000215616">
    <property type="component" value="Unassembled WGS sequence"/>
</dbReference>
<dbReference type="InterPro" id="IPR002625">
    <property type="entry name" value="Smr_dom"/>
</dbReference>
<dbReference type="PANTHER" id="PTHR35562">
    <property type="entry name" value="DNA ENDONUCLEASE SMRA-RELATED"/>
    <property type="match status" value="1"/>
</dbReference>
<dbReference type="PROSITE" id="PS50828">
    <property type="entry name" value="SMR"/>
    <property type="match status" value="1"/>
</dbReference>
<organism evidence="3 4">
    <name type="scientific">Caulobacter vibrioides</name>
    <name type="common">Caulobacter crescentus</name>
    <dbReference type="NCBI Taxonomy" id="155892"/>
    <lineage>
        <taxon>Bacteria</taxon>
        <taxon>Pseudomonadati</taxon>
        <taxon>Pseudomonadota</taxon>
        <taxon>Alphaproteobacteria</taxon>
        <taxon>Caulobacterales</taxon>
        <taxon>Caulobacteraceae</taxon>
        <taxon>Caulobacter</taxon>
    </lineage>
</organism>
<comment type="caution">
    <text evidence="3">The sequence shown here is derived from an EMBL/GenBank/DDBJ whole genome shotgun (WGS) entry which is preliminary data.</text>
</comment>
<protein>
    <submittedName>
        <fullName evidence="3">DNA mismatch repair protein MutS</fullName>
    </submittedName>
</protein>
<dbReference type="InterPro" id="IPR036063">
    <property type="entry name" value="Smr_dom_sf"/>
</dbReference>
<evidence type="ECO:0000313" key="4">
    <source>
        <dbReference type="Proteomes" id="UP000215616"/>
    </source>
</evidence>
<feature type="domain" description="Smr" evidence="2">
    <location>
        <begin position="100"/>
        <end position="183"/>
    </location>
</feature>
<name>A0A258CTA4_CAUVI</name>
<sequence>MKRPLRPEEHRLWSVVAATLHPLPGRHTPTAPAQPAEPPPPAIVPKGKAPPGKQQPKTAPPGPGPAPRPPSQAPWPGPELIEPNRHHRIVRERDPIAARLDLHGLTYDAARARLDGFLLQAWHEGHRAVLVITGKGSRGTGDGTLRRAAPEWLAAPHLRSIVAGVSEAHRRHGGGGALYVALKRKPRG</sequence>